<evidence type="ECO:0000313" key="10">
    <source>
        <dbReference type="Proteomes" id="UP000092462"/>
    </source>
</evidence>
<evidence type="ECO:0000256" key="3">
    <source>
        <dbReference type="ARBA" id="ARBA00022723"/>
    </source>
</evidence>
<keyword evidence="5" id="KW-0862">Zinc</keyword>
<dbReference type="GO" id="GO:0033314">
    <property type="term" value="P:mitotic DNA replication checkpoint signaling"/>
    <property type="evidence" value="ECO:0007669"/>
    <property type="project" value="TreeGrafter"/>
</dbReference>
<dbReference type="PANTHER" id="PTHR13278:SF0">
    <property type="entry name" value="ZINC FINGER PROTEIN 830"/>
    <property type="match status" value="1"/>
</dbReference>
<proteinExistence type="predicted"/>
<keyword evidence="2" id="KW-0217">Developmental protein</keyword>
<dbReference type="AlphaFoldDB" id="A0A1B0DCY8"/>
<feature type="compositionally biased region" description="Basic and acidic residues" evidence="7">
    <location>
        <begin position="125"/>
        <end position="134"/>
    </location>
</feature>
<dbReference type="GO" id="GO:0008270">
    <property type="term" value="F:zinc ion binding"/>
    <property type="evidence" value="ECO:0007669"/>
    <property type="project" value="UniProtKB-KW"/>
</dbReference>
<feature type="region of interest" description="Disordered" evidence="7">
    <location>
        <begin position="91"/>
        <end position="134"/>
    </location>
</feature>
<organism evidence="9 10">
    <name type="scientific">Phlebotomus papatasi</name>
    <name type="common">Sandfly</name>
    <dbReference type="NCBI Taxonomy" id="29031"/>
    <lineage>
        <taxon>Eukaryota</taxon>
        <taxon>Metazoa</taxon>
        <taxon>Ecdysozoa</taxon>
        <taxon>Arthropoda</taxon>
        <taxon>Hexapoda</taxon>
        <taxon>Insecta</taxon>
        <taxon>Pterygota</taxon>
        <taxon>Neoptera</taxon>
        <taxon>Endopterygota</taxon>
        <taxon>Diptera</taxon>
        <taxon>Nematocera</taxon>
        <taxon>Psychodoidea</taxon>
        <taxon>Psychodidae</taxon>
        <taxon>Phlebotomus</taxon>
        <taxon>Phlebotomus</taxon>
    </lineage>
</organism>
<dbReference type="GO" id="GO:0005681">
    <property type="term" value="C:spliceosomal complex"/>
    <property type="evidence" value="ECO:0007669"/>
    <property type="project" value="InterPro"/>
</dbReference>
<keyword evidence="4" id="KW-0863">Zinc-finger</keyword>
<protein>
    <recommendedName>
        <fullName evidence="8">ZNF380 coiled-coil domain-containing protein</fullName>
    </recommendedName>
</protein>
<evidence type="ECO:0000256" key="4">
    <source>
        <dbReference type="ARBA" id="ARBA00022771"/>
    </source>
</evidence>
<evidence type="ECO:0000256" key="1">
    <source>
        <dbReference type="ARBA" id="ARBA00004324"/>
    </source>
</evidence>
<evidence type="ECO:0000259" key="8">
    <source>
        <dbReference type="Pfam" id="PF23406"/>
    </source>
</evidence>
<keyword evidence="3" id="KW-0479">Metal-binding</keyword>
<dbReference type="InterPro" id="IPR040050">
    <property type="entry name" value="ZNF830-like"/>
</dbReference>
<keyword evidence="10" id="KW-1185">Reference proteome</keyword>
<feature type="compositionally biased region" description="Basic and acidic residues" evidence="7">
    <location>
        <begin position="19"/>
        <end position="39"/>
    </location>
</feature>
<dbReference type="GO" id="GO:0033260">
    <property type="term" value="P:nuclear DNA replication"/>
    <property type="evidence" value="ECO:0007669"/>
    <property type="project" value="TreeGrafter"/>
</dbReference>
<dbReference type="InterPro" id="IPR059039">
    <property type="entry name" value="ZNF380_CC"/>
</dbReference>
<comment type="subcellular location">
    <subcellularLocation>
        <location evidence="1">Nucleus speckle</location>
    </subcellularLocation>
</comment>
<name>A0A1B0DCY8_PHLPP</name>
<dbReference type="Pfam" id="PF23406">
    <property type="entry name" value="ZNF380_CC"/>
    <property type="match status" value="1"/>
</dbReference>
<evidence type="ECO:0000256" key="7">
    <source>
        <dbReference type="SAM" id="MobiDB-lite"/>
    </source>
</evidence>
<dbReference type="VEuPathDB" id="VectorBase:PPAPM1_009375"/>
<feature type="region of interest" description="Disordered" evidence="7">
    <location>
        <begin position="1"/>
        <end position="39"/>
    </location>
</feature>
<sequence>MEVETVGKEEALPEGFFDDPVKDAKARNQEYKDPVEEEWEKFQREIREAATESNAIIAEDQEESTAERQIDEIDEQIRNWSRVLEIQRKKEATAAELERSKAKNMDQDDDSASEGQESEEFDEFVDWRSKKSHR</sequence>
<dbReference type="Proteomes" id="UP000092462">
    <property type="component" value="Unassembled WGS sequence"/>
</dbReference>
<dbReference type="VEuPathDB" id="VectorBase:PPAI005759"/>
<feature type="domain" description="ZNF380 coiled-coil" evidence="8">
    <location>
        <begin position="12"/>
        <end position="91"/>
    </location>
</feature>
<dbReference type="GO" id="GO:0044773">
    <property type="term" value="P:mitotic DNA damage checkpoint signaling"/>
    <property type="evidence" value="ECO:0007669"/>
    <property type="project" value="TreeGrafter"/>
</dbReference>
<evidence type="ECO:0000256" key="2">
    <source>
        <dbReference type="ARBA" id="ARBA00022473"/>
    </source>
</evidence>
<feature type="region of interest" description="Disordered" evidence="7">
    <location>
        <begin position="51"/>
        <end position="70"/>
    </location>
</feature>
<dbReference type="PANTHER" id="PTHR13278">
    <property type="entry name" value="ZINC FINGER PROTEIN 830"/>
    <property type="match status" value="1"/>
</dbReference>
<evidence type="ECO:0000256" key="5">
    <source>
        <dbReference type="ARBA" id="ARBA00022833"/>
    </source>
</evidence>
<dbReference type="EnsemblMetazoa" id="PPAI005759-RA">
    <property type="protein sequence ID" value="PPAI005759-PA"/>
    <property type="gene ID" value="PPAI005759"/>
</dbReference>
<feature type="compositionally biased region" description="Basic and acidic residues" evidence="7">
    <location>
        <begin position="91"/>
        <end position="106"/>
    </location>
</feature>
<feature type="compositionally biased region" description="Basic and acidic residues" evidence="7">
    <location>
        <begin position="1"/>
        <end position="11"/>
    </location>
</feature>
<keyword evidence="6" id="KW-0539">Nucleus</keyword>
<evidence type="ECO:0000256" key="6">
    <source>
        <dbReference type="ARBA" id="ARBA00023242"/>
    </source>
</evidence>
<dbReference type="EMBL" id="AJVK01031521">
    <property type="status" value="NOT_ANNOTATED_CDS"/>
    <property type="molecule type" value="Genomic_DNA"/>
</dbReference>
<accession>A0A1B0DCY8</accession>
<feature type="compositionally biased region" description="Acidic residues" evidence="7">
    <location>
        <begin position="107"/>
        <end position="124"/>
    </location>
</feature>
<evidence type="ECO:0000313" key="9">
    <source>
        <dbReference type="EnsemblMetazoa" id="PPAI005759-PA"/>
    </source>
</evidence>
<reference evidence="9" key="1">
    <citation type="submission" date="2022-08" db="UniProtKB">
        <authorList>
            <consortium name="EnsemblMetazoa"/>
        </authorList>
    </citation>
    <scope>IDENTIFICATION</scope>
    <source>
        <strain evidence="9">Israel</strain>
    </source>
</reference>
<dbReference type="GO" id="GO:0003676">
    <property type="term" value="F:nucleic acid binding"/>
    <property type="evidence" value="ECO:0007669"/>
    <property type="project" value="InterPro"/>
</dbReference>